<dbReference type="CTD" id="33343"/>
<evidence type="ECO:0000259" key="6">
    <source>
        <dbReference type="PROSITE" id="PS50157"/>
    </source>
</evidence>
<dbReference type="SMART" id="SM00225">
    <property type="entry name" value="BTB"/>
    <property type="match status" value="1"/>
</dbReference>
<protein>
    <submittedName>
        <fullName evidence="8">Zinc finger protein chinmo</fullName>
    </submittedName>
</protein>
<accession>A0A8B8GTC6</accession>
<proteinExistence type="predicted"/>
<dbReference type="InterPro" id="IPR051095">
    <property type="entry name" value="Dros_DevTransReg"/>
</dbReference>
<feature type="domain" description="BTB" evidence="5">
    <location>
        <begin position="32"/>
        <end position="98"/>
    </location>
</feature>
<dbReference type="GO" id="GO:0003006">
    <property type="term" value="P:developmental process involved in reproduction"/>
    <property type="evidence" value="ECO:0007669"/>
    <property type="project" value="UniProtKB-ARBA"/>
</dbReference>
<dbReference type="PROSITE" id="PS50157">
    <property type="entry name" value="ZINC_FINGER_C2H2_2"/>
    <property type="match status" value="2"/>
</dbReference>
<evidence type="ECO:0000256" key="4">
    <source>
        <dbReference type="SAM" id="MobiDB-lite"/>
    </source>
</evidence>
<feature type="region of interest" description="Disordered" evidence="4">
    <location>
        <begin position="271"/>
        <end position="303"/>
    </location>
</feature>
<dbReference type="Proteomes" id="UP000694846">
    <property type="component" value="Unplaced"/>
</dbReference>
<dbReference type="InterPro" id="IPR000210">
    <property type="entry name" value="BTB/POZ_dom"/>
</dbReference>
<dbReference type="OrthoDB" id="10261408at2759"/>
<feature type="domain" description="C2H2-type" evidence="6">
    <location>
        <begin position="352"/>
        <end position="380"/>
    </location>
</feature>
<reference evidence="8" key="1">
    <citation type="submission" date="2025-08" db="UniProtKB">
        <authorList>
            <consortium name="RefSeq"/>
        </authorList>
    </citation>
    <scope>IDENTIFICATION</scope>
    <source>
        <tissue evidence="8">Whole body</tissue>
    </source>
</reference>
<dbReference type="InterPro" id="IPR011333">
    <property type="entry name" value="SKP1/BTB/POZ_sf"/>
</dbReference>
<dbReference type="PROSITE" id="PS50097">
    <property type="entry name" value="BTB"/>
    <property type="match status" value="1"/>
</dbReference>
<dbReference type="SUPFAM" id="SSF54695">
    <property type="entry name" value="POZ domain"/>
    <property type="match status" value="1"/>
</dbReference>
<evidence type="ECO:0000256" key="1">
    <source>
        <dbReference type="ARBA" id="ARBA00004123"/>
    </source>
</evidence>
<dbReference type="GO" id="GO:0005634">
    <property type="term" value="C:nucleus"/>
    <property type="evidence" value="ECO:0007669"/>
    <property type="project" value="UniProtKB-SubCell"/>
</dbReference>
<keyword evidence="3" id="KW-0862">Zinc</keyword>
<dbReference type="PANTHER" id="PTHR23110:SF94">
    <property type="entry name" value="ZINC FINGER PROTEIN CHINMO"/>
    <property type="match status" value="1"/>
</dbReference>
<feature type="domain" description="C2H2-type" evidence="6">
    <location>
        <begin position="324"/>
        <end position="352"/>
    </location>
</feature>
<keyword evidence="3" id="KW-0863">Zinc-finger</keyword>
<feature type="region of interest" description="Disordered" evidence="4">
    <location>
        <begin position="129"/>
        <end position="218"/>
    </location>
</feature>
<dbReference type="GO" id="GO:0048666">
    <property type="term" value="P:neuron development"/>
    <property type="evidence" value="ECO:0007669"/>
    <property type="project" value="UniProtKB-ARBA"/>
</dbReference>
<dbReference type="GO" id="GO:0008270">
    <property type="term" value="F:zinc ion binding"/>
    <property type="evidence" value="ECO:0007669"/>
    <property type="project" value="UniProtKB-KW"/>
</dbReference>
<dbReference type="AlphaFoldDB" id="A0A8B8GTC6"/>
<dbReference type="Pfam" id="PF00651">
    <property type="entry name" value="BTB"/>
    <property type="match status" value="1"/>
</dbReference>
<dbReference type="FunFam" id="3.30.160.60:FF:002618">
    <property type="entry name" value="Bmp-induced factor"/>
    <property type="match status" value="1"/>
</dbReference>
<sequence length="395" mass="44482">MEPQQQFCLKWNSFSSNLVTAFDNLLKSDSLTDVSLFCEGKTFKAHKLILAACSKHFQEIFEATPLGSSLIVILDGTSSTNMASLLEFMYRGEVQISQERLSSFLKTADNLQVKGLSFEYDKLTLLPQHDQYNNENQTALDSPTRLKQNGSTETQHPSTSFSQIPNHYRQSNEQHPLSPDPQRNKRAHHNSPNTTPVSDTLTRASVLRDGSRPERESPLSLTYSAHISAHLENSHQPQSNNSGPVDASTSAHHYRNVTSNNCGEDLRIKSEPVANTAEFPQNTTTTNEWKAPDNGTTPPSPNQWKIDTSHKNIVTTITADGKKLQCPYCERLYGYETNLRAHIRQRHQGIRVPCPFCARTFTRNNTVRRHIAREHKTEIAVKSNPTFPQTANNNQ</sequence>
<organism evidence="7 8">
    <name type="scientific">Sipha flava</name>
    <name type="common">yellow sugarcane aphid</name>
    <dbReference type="NCBI Taxonomy" id="143950"/>
    <lineage>
        <taxon>Eukaryota</taxon>
        <taxon>Metazoa</taxon>
        <taxon>Ecdysozoa</taxon>
        <taxon>Arthropoda</taxon>
        <taxon>Hexapoda</taxon>
        <taxon>Insecta</taxon>
        <taxon>Pterygota</taxon>
        <taxon>Neoptera</taxon>
        <taxon>Paraneoptera</taxon>
        <taxon>Hemiptera</taxon>
        <taxon>Sternorrhyncha</taxon>
        <taxon>Aphidomorpha</taxon>
        <taxon>Aphidoidea</taxon>
        <taxon>Aphididae</taxon>
        <taxon>Sipha</taxon>
    </lineage>
</organism>
<dbReference type="GO" id="GO:0048513">
    <property type="term" value="P:animal organ development"/>
    <property type="evidence" value="ECO:0007669"/>
    <property type="project" value="UniProtKB-ARBA"/>
</dbReference>
<dbReference type="CDD" id="cd18315">
    <property type="entry name" value="BTB_POZ_BAB-like"/>
    <property type="match status" value="1"/>
</dbReference>
<evidence type="ECO:0000256" key="2">
    <source>
        <dbReference type="ARBA" id="ARBA00023242"/>
    </source>
</evidence>
<dbReference type="RefSeq" id="XP_025425532.1">
    <property type="nucleotide sequence ID" value="XM_025569747.1"/>
</dbReference>
<dbReference type="GO" id="GO:0006357">
    <property type="term" value="P:regulation of transcription by RNA polymerase II"/>
    <property type="evidence" value="ECO:0007669"/>
    <property type="project" value="TreeGrafter"/>
</dbReference>
<dbReference type="Pfam" id="PF00096">
    <property type="entry name" value="zf-C2H2"/>
    <property type="match status" value="2"/>
</dbReference>
<evidence type="ECO:0000259" key="5">
    <source>
        <dbReference type="PROSITE" id="PS50097"/>
    </source>
</evidence>
<dbReference type="PANTHER" id="PTHR23110">
    <property type="entry name" value="BTB DOMAIN TRANSCRIPTION FACTOR"/>
    <property type="match status" value="1"/>
</dbReference>
<dbReference type="SUPFAM" id="SSF57667">
    <property type="entry name" value="beta-beta-alpha zinc fingers"/>
    <property type="match status" value="1"/>
</dbReference>
<gene>
    <name evidence="8" type="primary">LOC112694316</name>
</gene>
<dbReference type="SMART" id="SM00355">
    <property type="entry name" value="ZnF_C2H2"/>
    <property type="match status" value="2"/>
</dbReference>
<comment type="subcellular location">
    <subcellularLocation>
        <location evidence="1">Nucleus</location>
    </subcellularLocation>
</comment>
<dbReference type="InterPro" id="IPR036236">
    <property type="entry name" value="Znf_C2H2_sf"/>
</dbReference>
<evidence type="ECO:0000313" key="8">
    <source>
        <dbReference type="RefSeq" id="XP_025425532.1"/>
    </source>
</evidence>
<dbReference type="Gene3D" id="3.30.710.10">
    <property type="entry name" value="Potassium Channel Kv1.1, Chain A"/>
    <property type="match status" value="1"/>
</dbReference>
<dbReference type="GeneID" id="112694316"/>
<keyword evidence="3" id="KW-0479">Metal-binding</keyword>
<evidence type="ECO:0000313" key="7">
    <source>
        <dbReference type="Proteomes" id="UP000694846"/>
    </source>
</evidence>
<evidence type="ECO:0000256" key="3">
    <source>
        <dbReference type="PROSITE-ProRule" id="PRU00042"/>
    </source>
</evidence>
<keyword evidence="7" id="KW-1185">Reference proteome</keyword>
<keyword evidence="2" id="KW-0539">Nucleus</keyword>
<feature type="compositionally biased region" description="Polar residues" evidence="4">
    <location>
        <begin position="278"/>
        <end position="303"/>
    </location>
</feature>
<feature type="compositionally biased region" description="Polar residues" evidence="4">
    <location>
        <begin position="190"/>
        <end position="203"/>
    </location>
</feature>
<feature type="compositionally biased region" description="Polar residues" evidence="4">
    <location>
        <begin position="130"/>
        <end position="175"/>
    </location>
</feature>
<name>A0A8B8GTC6_9HEMI</name>
<dbReference type="PROSITE" id="PS00028">
    <property type="entry name" value="ZINC_FINGER_C2H2_1"/>
    <property type="match status" value="2"/>
</dbReference>
<dbReference type="Gene3D" id="3.30.160.60">
    <property type="entry name" value="Classic Zinc Finger"/>
    <property type="match status" value="1"/>
</dbReference>
<dbReference type="InterPro" id="IPR013087">
    <property type="entry name" value="Znf_C2H2_type"/>
</dbReference>